<dbReference type="EMBL" id="CAJMWX010000591">
    <property type="protein sequence ID" value="CAE6421010.1"/>
    <property type="molecule type" value="Genomic_DNA"/>
</dbReference>
<organism evidence="1 3">
    <name type="scientific">Rhizoctonia solani</name>
    <dbReference type="NCBI Taxonomy" id="456999"/>
    <lineage>
        <taxon>Eukaryota</taxon>
        <taxon>Fungi</taxon>
        <taxon>Dikarya</taxon>
        <taxon>Basidiomycota</taxon>
        <taxon>Agaricomycotina</taxon>
        <taxon>Agaricomycetes</taxon>
        <taxon>Cantharellales</taxon>
        <taxon>Ceratobasidiaceae</taxon>
        <taxon>Rhizoctonia</taxon>
    </lineage>
</organism>
<evidence type="ECO:0000313" key="2">
    <source>
        <dbReference type="EMBL" id="CAE6532236.1"/>
    </source>
</evidence>
<dbReference type="InterPro" id="IPR032675">
    <property type="entry name" value="LRR_dom_sf"/>
</dbReference>
<dbReference type="SUPFAM" id="SSF52047">
    <property type="entry name" value="RNI-like"/>
    <property type="match status" value="1"/>
</dbReference>
<sequence>MAKILEPPSHHAFQKWKEARKALDHAIQNFLDSTIALQSFLFSTHSSEASSLRNYLAKTPLDDPPALDSRFAQAQAHLNQITNSFLSINTLPLEILLNIFRIACFNTFHSQYDTPIPFNYRQDDHRGSLVLTHVCSSWRTFLLATPTFWSQFLLDPRHPLAGECERAQMYSSRAHDALQSLSIYAQLNDRCFYLRDSEALAKIIQPRAGSLTQIALLNFKDPQLVCHVVKLCLKNGKPGVLRALVIQLETDNMSCSPIDTSSVGEAMLGPIRVLSLRGIVFTWYSSVYWNLVVLHIGNVYLGVAPTISEIQRILSACPLLHTLRLYDMRIRPDRPAIPLQKVYLAELVDLNLAALQFDSMDLLLASIYPQHKDLSLRIACPHWDTQAFGTLYPFLARTNVARLFIEQLNALEPGDVIGRCLSALPDLHTLVLDLSMKPGDSYLSGLTYLDELNTRFVPRCPKLHTLHCVTGSVTIAAVQQIVETHPSMQKLRFSACYIEPFEDELLHWLKPFVKDVKFDLRPDMAALFDWYHTMT</sequence>
<evidence type="ECO:0000313" key="1">
    <source>
        <dbReference type="EMBL" id="CAE6421010.1"/>
    </source>
</evidence>
<dbReference type="Gene3D" id="3.80.10.10">
    <property type="entry name" value="Ribonuclease Inhibitor"/>
    <property type="match status" value="1"/>
</dbReference>
<dbReference type="Proteomes" id="UP000663861">
    <property type="component" value="Unassembled WGS sequence"/>
</dbReference>
<name>A0A8H2XAQ4_9AGAM</name>
<evidence type="ECO:0008006" key="4">
    <source>
        <dbReference type="Google" id="ProtNLM"/>
    </source>
</evidence>
<accession>A0A8H2XAQ4</accession>
<gene>
    <name evidence="2" type="ORF">RDB_LOCUS176378</name>
    <name evidence="1" type="ORF">RDB_LOCUS23128</name>
</gene>
<comment type="caution">
    <text evidence="1">The sequence shown here is derived from an EMBL/GenBank/DDBJ whole genome shotgun (WGS) entry which is preliminary data.</text>
</comment>
<protein>
    <recommendedName>
        <fullName evidence="4">F-box domain-containing protein</fullName>
    </recommendedName>
</protein>
<dbReference type="Proteomes" id="UP000663888">
    <property type="component" value="Unassembled WGS sequence"/>
</dbReference>
<proteinExistence type="predicted"/>
<reference evidence="1" key="1">
    <citation type="submission" date="2021-01" db="EMBL/GenBank/DDBJ databases">
        <authorList>
            <person name="Kaushik A."/>
        </authorList>
    </citation>
    <scope>NUCLEOTIDE SEQUENCE</scope>
    <source>
        <strain evidence="1">AG4-R118</strain>
        <strain evidence="2">AG4-RS23</strain>
    </source>
</reference>
<evidence type="ECO:0000313" key="3">
    <source>
        <dbReference type="Proteomes" id="UP000663888"/>
    </source>
</evidence>
<dbReference type="EMBL" id="CAJMWY010004439">
    <property type="protein sequence ID" value="CAE6532236.1"/>
    <property type="molecule type" value="Genomic_DNA"/>
</dbReference>
<dbReference type="AlphaFoldDB" id="A0A8H2XAQ4"/>